<dbReference type="EMBL" id="SWOV01000045">
    <property type="protein sequence ID" value="NFF88962.1"/>
    <property type="molecule type" value="Genomic_DNA"/>
</dbReference>
<dbReference type="EMBL" id="SGKU01000010">
    <property type="protein sequence ID" value="NFA42023.1"/>
    <property type="molecule type" value="Genomic_DNA"/>
</dbReference>
<proteinExistence type="predicted"/>
<name>A0A0C2N521_CLOBO</name>
<dbReference type="Proteomes" id="UP000472355">
    <property type="component" value="Unassembled WGS sequence"/>
</dbReference>
<organism evidence="2 7">
    <name type="scientific">Clostridium botulinum</name>
    <dbReference type="NCBI Taxonomy" id="1491"/>
    <lineage>
        <taxon>Bacteria</taxon>
        <taxon>Bacillati</taxon>
        <taxon>Bacillota</taxon>
        <taxon>Clostridia</taxon>
        <taxon>Eubacteriales</taxon>
        <taxon>Clostridiaceae</taxon>
        <taxon>Clostridium</taxon>
    </lineage>
</organism>
<evidence type="ECO:0000313" key="5">
    <source>
        <dbReference type="Proteomes" id="UP000472355"/>
    </source>
</evidence>
<dbReference type="Proteomes" id="UP000473681">
    <property type="component" value="Unassembled WGS sequence"/>
</dbReference>
<dbReference type="OrthoDB" id="1935443at2"/>
<dbReference type="RefSeq" id="WP_003372953.1">
    <property type="nucleotide sequence ID" value="NZ_CP010520.1"/>
</dbReference>
<evidence type="ECO:0000313" key="1">
    <source>
        <dbReference type="EMBL" id="NFA42023.1"/>
    </source>
</evidence>
<evidence type="ECO:0000313" key="6">
    <source>
        <dbReference type="Proteomes" id="UP000473681"/>
    </source>
</evidence>
<dbReference type="EMBL" id="SWVK01000007">
    <property type="protein sequence ID" value="NFN34909.1"/>
    <property type="molecule type" value="Genomic_DNA"/>
</dbReference>
<sequence length="78" mass="8947">MSTYSMDITGILGLSEYSNIFDYFSIVDHGDDFIIRINEENKENIKFINSMLEDNKFTISDAGFNSYGCYSISAYKTK</sequence>
<evidence type="ECO:0000313" key="4">
    <source>
        <dbReference type="EMBL" id="NFV26653.1"/>
    </source>
</evidence>
<accession>A0A0C2N521</accession>
<evidence type="ECO:0000313" key="7">
    <source>
        <dbReference type="Proteomes" id="UP000476820"/>
    </source>
</evidence>
<reference evidence="1 5" key="1">
    <citation type="submission" date="2019-02" db="EMBL/GenBank/DDBJ databases">
        <title>Genome sequencing of Clostridium botulinum clinical isolates.</title>
        <authorList>
            <person name="Brunt J."/>
            <person name="Van Vliet A.H.M."/>
            <person name="Stringer S.C."/>
            <person name="Grant K.A."/>
            <person name="Carter A.C."/>
            <person name="Peck M.W."/>
        </authorList>
    </citation>
    <scope>NUCLEOTIDE SEQUENCE [LARGE SCALE GENOMIC DNA]</scope>
    <source>
        <strain evidence="1 5">H113700579</strain>
    </source>
</reference>
<comment type="caution">
    <text evidence="2">The sequence shown here is derived from an EMBL/GenBank/DDBJ whole genome shotgun (WGS) entry which is preliminary data.</text>
</comment>
<dbReference type="Proteomes" id="UP000476820">
    <property type="component" value="Unassembled WGS sequence"/>
</dbReference>
<dbReference type="AlphaFoldDB" id="A0A0C2N521"/>
<dbReference type="EMBL" id="SXFB01000007">
    <property type="protein sequence ID" value="NFV26653.1"/>
    <property type="molecule type" value="Genomic_DNA"/>
</dbReference>
<protein>
    <submittedName>
        <fullName evidence="2">Uncharacterized protein</fullName>
    </submittedName>
</protein>
<evidence type="ECO:0000313" key="8">
    <source>
        <dbReference type="Proteomes" id="UP000486903"/>
    </source>
</evidence>
<gene>
    <name evidence="1" type="ORF">EXM65_05375</name>
    <name evidence="2" type="ORF">FC774_13990</name>
    <name evidence="3" type="ORF">FDB51_07105</name>
    <name evidence="4" type="ORF">FDG31_10825</name>
</gene>
<dbReference type="Proteomes" id="UP000486903">
    <property type="component" value="Unassembled WGS sequence"/>
</dbReference>
<evidence type="ECO:0000313" key="3">
    <source>
        <dbReference type="EMBL" id="NFN34909.1"/>
    </source>
</evidence>
<evidence type="ECO:0000313" key="2">
    <source>
        <dbReference type="EMBL" id="NFF88962.1"/>
    </source>
</evidence>
<reference evidence="6 7" key="2">
    <citation type="submission" date="2019-04" db="EMBL/GenBank/DDBJ databases">
        <title>Genome sequencing of Clostridium botulinum Groups I-IV and Clostridium butyricum.</title>
        <authorList>
            <person name="Brunt J."/>
            <person name="Van Vliet A.H.M."/>
            <person name="Stringer S.C."/>
            <person name="Carter A.T."/>
            <person name="Peck M.W."/>
        </authorList>
    </citation>
    <scope>NUCLEOTIDE SEQUENCE [LARGE SCALE GENOMIC DNA]</scope>
    <source>
        <strain evidence="2 7">1605</strain>
        <strain evidence="4 8">BL81</strain>
        <strain evidence="3 6">CB-K-33E</strain>
    </source>
</reference>